<gene>
    <name evidence="3" type="ORF">R3P93_22335</name>
</gene>
<feature type="domain" description="OmpA-like" evidence="2">
    <location>
        <begin position="190"/>
        <end position="312"/>
    </location>
</feature>
<dbReference type="RefSeq" id="WP_317534126.1">
    <property type="nucleotide sequence ID" value="NZ_JAWLKF010000018.1"/>
</dbReference>
<evidence type="ECO:0000259" key="2">
    <source>
        <dbReference type="PROSITE" id="PS51123"/>
    </source>
</evidence>
<keyword evidence="1" id="KW-0472">Membrane</keyword>
<dbReference type="SUPFAM" id="SSF103088">
    <property type="entry name" value="OmpA-like"/>
    <property type="match status" value="1"/>
</dbReference>
<dbReference type="EMBL" id="JAWLKF010000018">
    <property type="protein sequence ID" value="MDV6305312.1"/>
    <property type="molecule type" value="Genomic_DNA"/>
</dbReference>
<evidence type="ECO:0000313" key="4">
    <source>
        <dbReference type="Proteomes" id="UP001186104"/>
    </source>
</evidence>
<organism evidence="3 4">
    <name type="scientific">Rhodococcus cerastii</name>
    <dbReference type="NCBI Taxonomy" id="908616"/>
    <lineage>
        <taxon>Bacteria</taxon>
        <taxon>Bacillati</taxon>
        <taxon>Actinomycetota</taxon>
        <taxon>Actinomycetes</taxon>
        <taxon>Mycobacteriales</taxon>
        <taxon>Nocardiaceae</taxon>
        <taxon>Rhodococcus</taxon>
    </lineage>
</organism>
<evidence type="ECO:0000313" key="3">
    <source>
        <dbReference type="EMBL" id="MDV6305312.1"/>
    </source>
</evidence>
<protein>
    <recommendedName>
        <fullName evidence="2">OmpA-like domain-containing protein</fullName>
    </recommendedName>
</protein>
<dbReference type="Gene3D" id="3.30.1330.60">
    <property type="entry name" value="OmpA-like domain"/>
    <property type="match status" value="1"/>
</dbReference>
<dbReference type="PROSITE" id="PS51123">
    <property type="entry name" value="OMPA_2"/>
    <property type="match status" value="1"/>
</dbReference>
<sequence length="312" mass="31659">MVTIVAPGTRTTIDLTPMRGSEVEANPGVRRDAMIADKSAVLADTVGDLAATMPGLDPVGVLDQALQSTEPGGTVLITTSGFATVAPLDLTAAGAWMSAPTALADAVDEADLPDATDKNITFAGLGYPAVTSSQQAAGPAARDALTTLYTRLCERMNAASCTIVDGPVGTFEPTTTVASPTVTLDRIATHCVGQIDIDSNLAFSPNSADLLPAIGPQLNQVVDSLRACPATAVITATGYSATVPGQDEPGTDLELARAAAVLTRLRDLGAPSHILGAATAGGQIVDNSPGGAYREDLAIRNRVVTLTVSPGI</sequence>
<dbReference type="InterPro" id="IPR036737">
    <property type="entry name" value="OmpA-like_sf"/>
</dbReference>
<proteinExistence type="predicted"/>
<reference evidence="3 4" key="1">
    <citation type="submission" date="2023-10" db="EMBL/GenBank/DDBJ databases">
        <title>Development of a sustainable strategy for remediation of hydrocarbon-contaminated territories based on the waste exchange concept.</title>
        <authorList>
            <person name="Krivoruchko A."/>
        </authorList>
    </citation>
    <scope>NUCLEOTIDE SEQUENCE [LARGE SCALE GENOMIC DNA]</scope>
    <source>
        <strain evidence="3 4">IEGM 1327</strain>
    </source>
</reference>
<keyword evidence="4" id="KW-1185">Reference proteome</keyword>
<accession>A0ABU4D7Q1</accession>
<dbReference type="Proteomes" id="UP001186104">
    <property type="component" value="Unassembled WGS sequence"/>
</dbReference>
<name>A0ABU4D7Q1_9NOCA</name>
<dbReference type="InterPro" id="IPR006665">
    <property type="entry name" value="OmpA-like"/>
</dbReference>
<comment type="caution">
    <text evidence="3">The sequence shown here is derived from an EMBL/GenBank/DDBJ whole genome shotgun (WGS) entry which is preliminary data.</text>
</comment>
<evidence type="ECO:0000256" key="1">
    <source>
        <dbReference type="PROSITE-ProRule" id="PRU00473"/>
    </source>
</evidence>